<comment type="similarity">
    <text evidence="3">Belongs to the FMN-dependent alpha-hydroxy acid dehydrogenase family.</text>
</comment>
<dbReference type="PROSITE" id="PS51349">
    <property type="entry name" value="FMN_HYDROXY_ACID_DH_2"/>
    <property type="match status" value="1"/>
</dbReference>
<dbReference type="InterPro" id="IPR008259">
    <property type="entry name" value="FMN_hydac_DH_AS"/>
</dbReference>
<dbReference type="PIRSF" id="PIRSF000138">
    <property type="entry name" value="Al-hdrx_acd_dh"/>
    <property type="match status" value="1"/>
</dbReference>
<name>A0A328VIY8_9CHLR</name>
<dbReference type="GO" id="GO:0010181">
    <property type="term" value="F:FMN binding"/>
    <property type="evidence" value="ECO:0007669"/>
    <property type="project" value="InterPro"/>
</dbReference>
<evidence type="ECO:0000313" key="8">
    <source>
        <dbReference type="Proteomes" id="UP000248706"/>
    </source>
</evidence>
<dbReference type="OrthoDB" id="9770452at2"/>
<keyword evidence="5" id="KW-0288">FMN</keyword>
<comment type="cofactor">
    <cofactor evidence="1">
        <name>FMN</name>
        <dbReference type="ChEBI" id="CHEBI:58210"/>
    </cofactor>
</comment>
<evidence type="ECO:0000256" key="2">
    <source>
        <dbReference type="ARBA" id="ARBA00023002"/>
    </source>
</evidence>
<feature type="binding site" evidence="5">
    <location>
        <position position="24"/>
    </location>
    <ligand>
        <name>glyoxylate</name>
        <dbReference type="ChEBI" id="CHEBI:36655"/>
    </ligand>
</feature>
<accession>A0A328VIY8</accession>
<feature type="binding site" evidence="5">
    <location>
        <position position="127"/>
    </location>
    <ligand>
        <name>FMN</name>
        <dbReference type="ChEBI" id="CHEBI:58210"/>
    </ligand>
</feature>
<comment type="caution">
    <text evidence="7">The sequence shown here is derived from an EMBL/GenBank/DDBJ whole genome shotgun (WGS) entry which is preliminary data.</text>
</comment>
<organism evidence="7 8">
    <name type="scientific">Thermogemmatispora tikiterensis</name>
    <dbReference type="NCBI Taxonomy" id="1825093"/>
    <lineage>
        <taxon>Bacteria</taxon>
        <taxon>Bacillati</taxon>
        <taxon>Chloroflexota</taxon>
        <taxon>Ktedonobacteria</taxon>
        <taxon>Thermogemmatisporales</taxon>
        <taxon>Thermogemmatisporaceae</taxon>
        <taxon>Thermogemmatispora</taxon>
    </lineage>
</organism>
<feature type="domain" description="FMN hydroxy acid dehydrogenase" evidence="6">
    <location>
        <begin position="1"/>
        <end position="341"/>
    </location>
</feature>
<evidence type="ECO:0000256" key="3">
    <source>
        <dbReference type="ARBA" id="ARBA00024042"/>
    </source>
</evidence>
<feature type="active site" description="Proton acceptor" evidence="4">
    <location>
        <position position="236"/>
    </location>
</feature>
<feature type="binding site" evidence="5">
    <location>
        <position position="154"/>
    </location>
    <ligand>
        <name>FMN</name>
        <dbReference type="ChEBI" id="CHEBI:58210"/>
    </ligand>
</feature>
<dbReference type="InterPro" id="IPR037396">
    <property type="entry name" value="FMN_HAD"/>
</dbReference>
<evidence type="ECO:0000256" key="5">
    <source>
        <dbReference type="PIRSR" id="PIRSR000138-2"/>
    </source>
</evidence>
<feature type="binding site" evidence="5">
    <location>
        <position position="106"/>
    </location>
    <ligand>
        <name>FMN</name>
        <dbReference type="ChEBI" id="CHEBI:58210"/>
    </ligand>
</feature>
<dbReference type="GO" id="GO:0005737">
    <property type="term" value="C:cytoplasm"/>
    <property type="evidence" value="ECO:0007669"/>
    <property type="project" value="UniProtKB-ARBA"/>
</dbReference>
<dbReference type="FunFam" id="3.20.20.70:FF:000056">
    <property type="entry name" value="hydroxyacid oxidase 2"/>
    <property type="match status" value="1"/>
</dbReference>
<reference evidence="7 8" key="1">
    <citation type="submission" date="2016-08" db="EMBL/GenBank/DDBJ databases">
        <title>Analysis of Carbohydrate Active Enzymes in Thermogemmatispora T81 Reveals Carbohydrate Degradation Ability.</title>
        <authorList>
            <person name="Tomazini A."/>
            <person name="Lal S."/>
            <person name="Stott M."/>
            <person name="Henrissat B."/>
            <person name="Polikarpov I."/>
            <person name="Sparling R."/>
            <person name="Levin D.B."/>
        </authorList>
    </citation>
    <scope>NUCLEOTIDE SEQUENCE [LARGE SCALE GENOMIC DNA]</scope>
    <source>
        <strain evidence="7 8">T81</strain>
    </source>
</reference>
<dbReference type="SUPFAM" id="SSF51395">
    <property type="entry name" value="FMN-linked oxidoreductases"/>
    <property type="match status" value="1"/>
</dbReference>
<evidence type="ECO:0000256" key="4">
    <source>
        <dbReference type="PIRSR" id="PIRSR000138-1"/>
    </source>
</evidence>
<feature type="binding site" evidence="5">
    <location>
        <position position="234"/>
    </location>
    <ligand>
        <name>FMN</name>
        <dbReference type="ChEBI" id="CHEBI:58210"/>
    </ligand>
</feature>
<dbReference type="Proteomes" id="UP000248706">
    <property type="component" value="Unassembled WGS sequence"/>
</dbReference>
<dbReference type="Gene3D" id="3.20.20.70">
    <property type="entry name" value="Aldolase class I"/>
    <property type="match status" value="1"/>
</dbReference>
<dbReference type="EMBL" id="MCIF01000002">
    <property type="protein sequence ID" value="RAQ95613.1"/>
    <property type="molecule type" value="Genomic_DNA"/>
</dbReference>
<evidence type="ECO:0000256" key="1">
    <source>
        <dbReference type="ARBA" id="ARBA00001917"/>
    </source>
</evidence>
<evidence type="ECO:0000259" key="6">
    <source>
        <dbReference type="PROSITE" id="PS51349"/>
    </source>
</evidence>
<feature type="binding site" evidence="5">
    <location>
        <begin position="290"/>
        <end position="291"/>
    </location>
    <ligand>
        <name>FMN</name>
        <dbReference type="ChEBI" id="CHEBI:58210"/>
    </ligand>
</feature>
<dbReference type="PANTHER" id="PTHR10578:SF148">
    <property type="entry name" value="L-LACTATE DEHYDROGENASE (CYTOCHROME)"/>
    <property type="match status" value="1"/>
</dbReference>
<evidence type="ECO:0000313" key="7">
    <source>
        <dbReference type="EMBL" id="RAQ95613.1"/>
    </source>
</evidence>
<gene>
    <name evidence="7" type="ORF">A4R35_08715</name>
</gene>
<feature type="binding site" evidence="5">
    <location>
        <begin position="267"/>
        <end position="271"/>
    </location>
    <ligand>
        <name>FMN</name>
        <dbReference type="ChEBI" id="CHEBI:58210"/>
    </ligand>
</feature>
<dbReference type="AlphaFoldDB" id="A0A328VIY8"/>
<dbReference type="GO" id="GO:0016491">
    <property type="term" value="F:oxidoreductase activity"/>
    <property type="evidence" value="ECO:0007669"/>
    <property type="project" value="UniProtKB-KW"/>
</dbReference>
<dbReference type="Pfam" id="PF01070">
    <property type="entry name" value="FMN_dh"/>
    <property type="match status" value="1"/>
</dbReference>
<keyword evidence="5" id="KW-0285">Flavoprotein</keyword>
<dbReference type="PANTHER" id="PTHR10578">
    <property type="entry name" value="S -2-HYDROXY-ACID OXIDASE-RELATED"/>
    <property type="match status" value="1"/>
</dbReference>
<feature type="binding site" evidence="5">
    <location>
        <position position="239"/>
    </location>
    <ligand>
        <name>glyoxylate</name>
        <dbReference type="ChEBI" id="CHEBI:36655"/>
    </ligand>
</feature>
<feature type="binding site" evidence="5">
    <location>
        <begin position="77"/>
        <end position="79"/>
    </location>
    <ligand>
        <name>FMN</name>
        <dbReference type="ChEBI" id="CHEBI:58210"/>
    </ligand>
</feature>
<dbReference type="CDD" id="cd02809">
    <property type="entry name" value="alpha_hydroxyacid_oxid_FMN"/>
    <property type="match status" value="1"/>
</dbReference>
<sequence>MDLINVFDYEALARERIDISSWVYYACGADDEVTLRANRSAFERIKLRPRVLVDVSQIDLTTTVLGMSLPMPIFIAPTALQGLAHPKGECEMARGAALAGTLLVVSTSASRSLEEVAAAAGGPLWFQLYITTRPTAQRLVERAEAAGYQGLVLTVDTPRWGNKERAARYPLSRSIRKANFENESEGDLPDPSCTWEIIPWLRSLTRLPLILKGILTGEDAQRACEHGVDAIIVSNHGGRQLDSVPATIEVLPEIVEAVAGRCEVYLDGGIRRGTDILKALALGARAVLVGRPPLWGLAVNGAQGVADVLAMLRDELEQAMALAGCPHLTSIDRSLVRLPHVP</sequence>
<dbReference type="InterPro" id="IPR000262">
    <property type="entry name" value="FMN-dep_DH"/>
</dbReference>
<feature type="binding site" evidence="5">
    <location>
        <position position="129"/>
    </location>
    <ligand>
        <name>glyoxylate</name>
        <dbReference type="ChEBI" id="CHEBI:36655"/>
    </ligand>
</feature>
<proteinExistence type="inferred from homology"/>
<dbReference type="PROSITE" id="PS00557">
    <property type="entry name" value="FMN_HYDROXY_ACID_DH_1"/>
    <property type="match status" value="1"/>
</dbReference>
<keyword evidence="8" id="KW-1185">Reference proteome</keyword>
<dbReference type="InterPro" id="IPR012133">
    <property type="entry name" value="Alpha-hydoxy_acid_DH_FMN"/>
</dbReference>
<feature type="binding site" evidence="5">
    <location>
        <position position="236"/>
    </location>
    <ligand>
        <name>FMN</name>
        <dbReference type="ChEBI" id="CHEBI:58210"/>
    </ligand>
</feature>
<dbReference type="InterPro" id="IPR013785">
    <property type="entry name" value="Aldolase_TIM"/>
</dbReference>
<feature type="binding site" evidence="5">
    <location>
        <position position="212"/>
    </location>
    <ligand>
        <name>FMN</name>
        <dbReference type="ChEBI" id="CHEBI:58210"/>
    </ligand>
</feature>
<dbReference type="RefSeq" id="WP_112428484.1">
    <property type="nucleotide sequence ID" value="NZ_MCIF01000002.1"/>
</dbReference>
<keyword evidence="2" id="KW-0560">Oxidoreductase</keyword>
<protein>
    <submittedName>
        <fullName evidence="7">Alpha-hydroxy-acid oxidizing enzyme</fullName>
    </submittedName>
</protein>